<dbReference type="CDD" id="cd01392">
    <property type="entry name" value="HTH_LacI"/>
    <property type="match status" value="1"/>
</dbReference>
<dbReference type="PROSITE" id="PS00356">
    <property type="entry name" value="HTH_LACI_1"/>
    <property type="match status" value="1"/>
</dbReference>
<evidence type="ECO:0000256" key="2">
    <source>
        <dbReference type="ARBA" id="ARBA00023125"/>
    </source>
</evidence>
<dbReference type="InterPro" id="IPR046335">
    <property type="entry name" value="LacI/GalR-like_sensor"/>
</dbReference>
<evidence type="ECO:0000256" key="1">
    <source>
        <dbReference type="ARBA" id="ARBA00023015"/>
    </source>
</evidence>
<dbReference type="PANTHER" id="PTHR30146">
    <property type="entry name" value="LACI-RELATED TRANSCRIPTIONAL REPRESSOR"/>
    <property type="match status" value="1"/>
</dbReference>
<dbReference type="InterPro" id="IPR010982">
    <property type="entry name" value="Lambda_DNA-bd_dom_sf"/>
</dbReference>
<dbReference type="EMBL" id="WNZZ01000012">
    <property type="protein sequence ID" value="MUG24003.1"/>
    <property type="molecule type" value="Genomic_DNA"/>
</dbReference>
<proteinExistence type="predicted"/>
<evidence type="ECO:0000313" key="8">
    <source>
        <dbReference type="Proteomes" id="UP000442469"/>
    </source>
</evidence>
<dbReference type="HOGENOM" id="CLU_037628_6_2_9"/>
<gene>
    <name evidence="5" type="ORF">DJ90_2259</name>
    <name evidence="6" type="ORF">GNQ08_16560</name>
</gene>
<dbReference type="Gene3D" id="3.40.50.2300">
    <property type="match status" value="2"/>
</dbReference>
<dbReference type="Proteomes" id="UP000029278">
    <property type="component" value="Unassembled WGS sequence"/>
</dbReference>
<dbReference type="Pfam" id="PF00356">
    <property type="entry name" value="LacI"/>
    <property type="match status" value="1"/>
</dbReference>
<dbReference type="STRING" id="44252.DJ90_2259"/>
<feature type="domain" description="HTH lacI-type" evidence="4">
    <location>
        <begin position="1"/>
        <end position="55"/>
    </location>
</feature>
<reference evidence="5 7" key="1">
    <citation type="submission" date="2014-04" db="EMBL/GenBank/DDBJ databases">
        <authorList>
            <person name="Bishop-Lilly K.A."/>
            <person name="Broomall S.M."/>
            <person name="Chain P.S."/>
            <person name="Chertkov O."/>
            <person name="Coyne S.R."/>
            <person name="Daligault H.E."/>
            <person name="Davenport K.W."/>
            <person name="Erkkila T."/>
            <person name="Frey K.G."/>
            <person name="Gibbons H.S."/>
            <person name="Gu W."/>
            <person name="Jaissle J."/>
            <person name="Johnson S.L."/>
            <person name="Koroleva G.I."/>
            <person name="Ladner J.T."/>
            <person name="Lo C.-C."/>
            <person name="Minogue T.D."/>
            <person name="Munk C."/>
            <person name="Palacios G.F."/>
            <person name="Redden C.L."/>
            <person name="Rosenzweig C.N."/>
            <person name="Scholz M.B."/>
            <person name="Teshima H."/>
            <person name="Xu Y."/>
        </authorList>
    </citation>
    <scope>NUCLEOTIDE SEQUENCE [LARGE SCALE GENOMIC DNA]</scope>
    <source>
        <strain evidence="5 7">8244</strain>
    </source>
</reference>
<dbReference type="PATRIC" id="fig|44252.3.peg.5140"/>
<evidence type="ECO:0000313" key="5">
    <source>
        <dbReference type="EMBL" id="KFM95906.1"/>
    </source>
</evidence>
<keyword evidence="7" id="KW-1185">Reference proteome</keyword>
<dbReference type="SMART" id="SM00354">
    <property type="entry name" value="HTH_LACI"/>
    <property type="match status" value="1"/>
</dbReference>
<dbReference type="Gene3D" id="1.10.260.40">
    <property type="entry name" value="lambda repressor-like DNA-binding domains"/>
    <property type="match status" value="1"/>
</dbReference>
<keyword evidence="1" id="KW-0805">Transcription regulation</keyword>
<evidence type="ECO:0000259" key="4">
    <source>
        <dbReference type="PROSITE" id="PS50932"/>
    </source>
</evidence>
<dbReference type="OrthoDB" id="2026446at2"/>
<evidence type="ECO:0000256" key="3">
    <source>
        <dbReference type="ARBA" id="ARBA00023163"/>
    </source>
</evidence>
<dbReference type="EMBL" id="JMQA01000041">
    <property type="protein sequence ID" value="KFM95906.1"/>
    <property type="molecule type" value="Genomic_DNA"/>
</dbReference>
<dbReference type="Proteomes" id="UP000442469">
    <property type="component" value="Unassembled WGS sequence"/>
</dbReference>
<dbReference type="PROSITE" id="PS50932">
    <property type="entry name" value="HTH_LACI_2"/>
    <property type="match status" value="1"/>
</dbReference>
<sequence length="349" mass="38696">MKIDDIARLAGVSKAAVSLALNNKAGVSEATRQHILEISRANGYTPRTFKTHKVSAKNSSVMRFIACKNVDIVTEHYESQPFFSELIHHLTSYAGEQGHTLIISSIPIQSLKEEIQQLENEQPSAGILLLGTNLPAQMIESVLSIHPNLVILDTCFEHIDASFVAINNYLGGYQAGKHLIALGYRSIGYIESEVRIFNFIKRKEGFMAALQEGNMDIAENLTFAMNPMSLLSQDSFKTAVENMKHLPSVIFCENDYMAISAIKTFQELNIKVPEQVAVMGFDNIREAKVISPELTTIHVKKDIMAKTAMDMLLRKVGGRKDQNVQILVNTEVIERGSCTAQNGVRGERG</sequence>
<evidence type="ECO:0000313" key="7">
    <source>
        <dbReference type="Proteomes" id="UP000029278"/>
    </source>
</evidence>
<reference evidence="6 8" key="2">
    <citation type="submission" date="2019-11" db="EMBL/GenBank/DDBJ databases">
        <title>Draft genome sequences of five Paenibacillus species of dairy origin.</title>
        <authorList>
            <person name="Olajide A.M."/>
            <person name="Chen S."/>
            <person name="Lapointe G."/>
        </authorList>
    </citation>
    <scope>NUCLEOTIDE SEQUENCE [LARGE SCALE GENOMIC DNA]</scope>
    <source>
        <strain evidence="6 8">3CT49</strain>
    </source>
</reference>
<dbReference type="RefSeq" id="WP_036623886.1">
    <property type="nucleotide sequence ID" value="NZ_CP086393.1"/>
</dbReference>
<dbReference type="InterPro" id="IPR028082">
    <property type="entry name" value="Peripla_BP_I"/>
</dbReference>
<dbReference type="Pfam" id="PF13377">
    <property type="entry name" value="Peripla_BP_3"/>
    <property type="match status" value="1"/>
</dbReference>
<keyword evidence="3" id="KW-0804">Transcription</keyword>
<dbReference type="AlphaFoldDB" id="A0A090YCI9"/>
<organism evidence="5 7">
    <name type="scientific">Paenibacillus macerans</name>
    <name type="common">Bacillus macerans</name>
    <dbReference type="NCBI Taxonomy" id="44252"/>
    <lineage>
        <taxon>Bacteria</taxon>
        <taxon>Bacillati</taxon>
        <taxon>Bacillota</taxon>
        <taxon>Bacilli</taxon>
        <taxon>Bacillales</taxon>
        <taxon>Paenibacillaceae</taxon>
        <taxon>Paenibacillus</taxon>
    </lineage>
</organism>
<name>A0A090YCI9_PAEMA</name>
<comment type="caution">
    <text evidence="5">The sequence shown here is derived from an EMBL/GenBank/DDBJ whole genome shotgun (WGS) entry which is preliminary data.</text>
</comment>
<keyword evidence="2 6" id="KW-0238">DNA-binding</keyword>
<dbReference type="GeneID" id="77007903"/>
<dbReference type="InterPro" id="IPR000843">
    <property type="entry name" value="HTH_LacI"/>
</dbReference>
<protein>
    <submittedName>
        <fullName evidence="6">LacI family DNA-binding transcriptional regulator</fullName>
    </submittedName>
    <submittedName>
        <fullName evidence="5">Periplasmic binding s and sugar binding domain of LacI family protein</fullName>
    </submittedName>
</protein>
<accession>A0A090YCI9</accession>
<evidence type="ECO:0000313" key="6">
    <source>
        <dbReference type="EMBL" id="MUG24003.1"/>
    </source>
</evidence>
<dbReference type="GO" id="GO:0000976">
    <property type="term" value="F:transcription cis-regulatory region binding"/>
    <property type="evidence" value="ECO:0007669"/>
    <property type="project" value="TreeGrafter"/>
</dbReference>
<dbReference type="SUPFAM" id="SSF53822">
    <property type="entry name" value="Periplasmic binding protein-like I"/>
    <property type="match status" value="1"/>
</dbReference>
<dbReference type="GO" id="GO:0003700">
    <property type="term" value="F:DNA-binding transcription factor activity"/>
    <property type="evidence" value="ECO:0007669"/>
    <property type="project" value="TreeGrafter"/>
</dbReference>
<dbReference type="PANTHER" id="PTHR30146:SF150">
    <property type="entry name" value="ARABINOSE METABOLISM TRANSCRIPTIONAL REPRESSOR"/>
    <property type="match status" value="1"/>
</dbReference>
<dbReference type="SUPFAM" id="SSF47413">
    <property type="entry name" value="lambda repressor-like DNA-binding domains"/>
    <property type="match status" value="1"/>
</dbReference>